<evidence type="ECO:0000259" key="2">
    <source>
        <dbReference type="Pfam" id="PF13968"/>
    </source>
</evidence>
<evidence type="ECO:0000313" key="4">
    <source>
        <dbReference type="Proteomes" id="UP000729402"/>
    </source>
</evidence>
<dbReference type="InterPro" id="IPR025315">
    <property type="entry name" value="DUF4220"/>
</dbReference>
<keyword evidence="4" id="KW-1185">Reference proteome</keyword>
<feature type="chain" id="PRO_5035197791" description="DUF4220 domain-containing protein" evidence="1">
    <location>
        <begin position="16"/>
        <end position="167"/>
    </location>
</feature>
<keyword evidence="1" id="KW-0732">Signal</keyword>
<dbReference type="AlphaFoldDB" id="A0A8J5SRE0"/>
<organism evidence="3 4">
    <name type="scientific">Zizania palustris</name>
    <name type="common">Northern wild rice</name>
    <dbReference type="NCBI Taxonomy" id="103762"/>
    <lineage>
        <taxon>Eukaryota</taxon>
        <taxon>Viridiplantae</taxon>
        <taxon>Streptophyta</taxon>
        <taxon>Embryophyta</taxon>
        <taxon>Tracheophyta</taxon>
        <taxon>Spermatophyta</taxon>
        <taxon>Magnoliopsida</taxon>
        <taxon>Liliopsida</taxon>
        <taxon>Poales</taxon>
        <taxon>Poaceae</taxon>
        <taxon>BOP clade</taxon>
        <taxon>Oryzoideae</taxon>
        <taxon>Oryzeae</taxon>
        <taxon>Zizaniinae</taxon>
        <taxon>Zizania</taxon>
    </lineage>
</organism>
<name>A0A8J5SRE0_ZIZPA</name>
<reference evidence="3" key="2">
    <citation type="submission" date="2021-02" db="EMBL/GenBank/DDBJ databases">
        <authorList>
            <person name="Kimball J.A."/>
            <person name="Haas M.W."/>
            <person name="Macchietto M."/>
            <person name="Kono T."/>
            <person name="Duquette J."/>
            <person name="Shao M."/>
        </authorList>
    </citation>
    <scope>NUCLEOTIDE SEQUENCE</scope>
    <source>
        <tissue evidence="3">Fresh leaf tissue</tissue>
    </source>
</reference>
<feature type="signal peptide" evidence="1">
    <location>
        <begin position="1"/>
        <end position="15"/>
    </location>
</feature>
<dbReference type="OrthoDB" id="666405at2759"/>
<dbReference type="EMBL" id="JAAALK010000287">
    <property type="protein sequence ID" value="KAG8059859.1"/>
    <property type="molecule type" value="Genomic_DNA"/>
</dbReference>
<sequence length="167" mass="18582">MGWVAFLIISSGSSAGSPEFTGIEDTCLTFALFKLQLRRLVGCPIAEADSRRAFGFVQDGLLNGSHERAFRVIETELSFLADFLYSKLTVFYAGGWWFPALNSMFVLSPRWDEHRVERREPPAAPVEHGELGVEEVGEEGQLGLDHSERPLVATAEEAILHERGRMA</sequence>
<dbReference type="Proteomes" id="UP000729402">
    <property type="component" value="Unassembled WGS sequence"/>
</dbReference>
<accession>A0A8J5SRE0</accession>
<proteinExistence type="predicted"/>
<feature type="domain" description="DUF4220" evidence="2">
    <location>
        <begin position="22"/>
        <end position="106"/>
    </location>
</feature>
<comment type="caution">
    <text evidence="3">The sequence shown here is derived from an EMBL/GenBank/DDBJ whole genome shotgun (WGS) entry which is preliminary data.</text>
</comment>
<protein>
    <recommendedName>
        <fullName evidence="2">DUF4220 domain-containing protein</fullName>
    </recommendedName>
</protein>
<evidence type="ECO:0000256" key="1">
    <source>
        <dbReference type="SAM" id="SignalP"/>
    </source>
</evidence>
<reference evidence="3" key="1">
    <citation type="journal article" date="2021" name="bioRxiv">
        <title>Whole Genome Assembly and Annotation of Northern Wild Rice, Zizania palustris L., Supports a Whole Genome Duplication in the Zizania Genus.</title>
        <authorList>
            <person name="Haas M."/>
            <person name="Kono T."/>
            <person name="Macchietto M."/>
            <person name="Millas R."/>
            <person name="McGilp L."/>
            <person name="Shao M."/>
            <person name="Duquette J."/>
            <person name="Hirsch C.N."/>
            <person name="Kimball J."/>
        </authorList>
    </citation>
    <scope>NUCLEOTIDE SEQUENCE</scope>
    <source>
        <tissue evidence="3">Fresh leaf tissue</tissue>
    </source>
</reference>
<evidence type="ECO:0000313" key="3">
    <source>
        <dbReference type="EMBL" id="KAG8059859.1"/>
    </source>
</evidence>
<dbReference type="Pfam" id="PF13968">
    <property type="entry name" value="DUF4220"/>
    <property type="match status" value="1"/>
</dbReference>
<gene>
    <name evidence="3" type="ORF">GUJ93_ZPchr0002g25697</name>
</gene>